<comment type="caution">
    <text evidence="1">The sequence shown here is derived from an EMBL/GenBank/DDBJ whole genome shotgun (WGS) entry which is preliminary data.</text>
</comment>
<keyword evidence="2" id="KW-1185">Reference proteome</keyword>
<dbReference type="EMBL" id="JACHXH010000034">
    <property type="protein sequence ID" value="MBB3138548.1"/>
    <property type="molecule type" value="Genomic_DNA"/>
</dbReference>
<protein>
    <submittedName>
        <fullName evidence="1">Uncharacterized protein</fullName>
    </submittedName>
</protein>
<sequence length="134" mass="14758">MAIHLRKQSGKTINLSTRHWTVMLTLAETFGWSPAGTIAPVGWNGPGEWEGAYDTNDGQLVSDDDAKSLARHLHGAAVSDQLPIALTDVINYIENAAEARGTAIIDVMRMKPDEFSDIFSPLLMFLYEGSFYID</sequence>
<dbReference type="RefSeq" id="WP_125850159.1">
    <property type="nucleotide sequence ID" value="NZ_JACHXH010000034.1"/>
</dbReference>
<name>A0A7W5BTK3_9HYPH</name>
<dbReference type="OrthoDB" id="9804723at2"/>
<accession>A0A7W5BTK3</accession>
<gene>
    <name evidence="1" type="ORF">FHS26_006326</name>
</gene>
<reference evidence="1 2" key="1">
    <citation type="submission" date="2020-08" db="EMBL/GenBank/DDBJ databases">
        <title>Genomic Encyclopedia of Type Strains, Phase III (KMG-III): the genomes of soil and plant-associated and newly described type strains.</title>
        <authorList>
            <person name="Whitman W."/>
        </authorList>
    </citation>
    <scope>NUCLEOTIDE SEQUENCE [LARGE SCALE GENOMIC DNA]</scope>
    <source>
        <strain evidence="1 2">CECT 4113</strain>
    </source>
</reference>
<evidence type="ECO:0000313" key="2">
    <source>
        <dbReference type="Proteomes" id="UP000518315"/>
    </source>
</evidence>
<proteinExistence type="predicted"/>
<dbReference type="AlphaFoldDB" id="A0A7W5BTK3"/>
<organism evidence="1 2">
    <name type="scientific">Rhizobium pisi</name>
    <dbReference type="NCBI Taxonomy" id="574561"/>
    <lineage>
        <taxon>Bacteria</taxon>
        <taxon>Pseudomonadati</taxon>
        <taxon>Pseudomonadota</taxon>
        <taxon>Alphaproteobacteria</taxon>
        <taxon>Hyphomicrobiales</taxon>
        <taxon>Rhizobiaceae</taxon>
        <taxon>Rhizobium/Agrobacterium group</taxon>
        <taxon>Rhizobium</taxon>
    </lineage>
</organism>
<evidence type="ECO:0000313" key="1">
    <source>
        <dbReference type="EMBL" id="MBB3138548.1"/>
    </source>
</evidence>
<dbReference type="Proteomes" id="UP000518315">
    <property type="component" value="Unassembled WGS sequence"/>
</dbReference>